<evidence type="ECO:0000256" key="5">
    <source>
        <dbReference type="ARBA" id="ARBA00023136"/>
    </source>
</evidence>
<dbReference type="PANTHER" id="PTHR42718:SF9">
    <property type="entry name" value="MAJOR FACILITATOR SUPERFAMILY MULTIDRUG TRANSPORTER MFSC"/>
    <property type="match status" value="1"/>
</dbReference>
<feature type="transmembrane region" description="Helical" evidence="7">
    <location>
        <begin position="275"/>
        <end position="299"/>
    </location>
</feature>
<dbReference type="InterPro" id="IPR036259">
    <property type="entry name" value="MFS_trans_sf"/>
</dbReference>
<feature type="domain" description="Major facilitator superfamily (MFS) profile" evidence="8">
    <location>
        <begin position="66"/>
        <end position="516"/>
    </location>
</feature>
<dbReference type="InterPro" id="IPR020846">
    <property type="entry name" value="MFS_dom"/>
</dbReference>
<evidence type="ECO:0000256" key="3">
    <source>
        <dbReference type="ARBA" id="ARBA00022692"/>
    </source>
</evidence>
<feature type="transmembrane region" description="Helical" evidence="7">
    <location>
        <begin position="414"/>
        <end position="443"/>
    </location>
</feature>
<dbReference type="Gene3D" id="1.20.1250.20">
    <property type="entry name" value="MFS general substrate transporter like domains"/>
    <property type="match status" value="1"/>
</dbReference>
<evidence type="ECO:0000256" key="1">
    <source>
        <dbReference type="ARBA" id="ARBA00004651"/>
    </source>
</evidence>
<feature type="transmembrane region" description="Helical" evidence="7">
    <location>
        <begin position="131"/>
        <end position="155"/>
    </location>
</feature>
<accession>A0A7K1FM44</accession>
<keyword evidence="3 7" id="KW-0812">Transmembrane</keyword>
<evidence type="ECO:0000313" key="9">
    <source>
        <dbReference type="EMBL" id="MTD15176.1"/>
    </source>
</evidence>
<comment type="subcellular location">
    <subcellularLocation>
        <location evidence="1">Cell membrane</location>
        <topology evidence="1">Multi-pass membrane protein</topology>
    </subcellularLocation>
</comment>
<name>A0A7K1FM44_9ACTN</name>
<evidence type="ECO:0000256" key="2">
    <source>
        <dbReference type="ARBA" id="ARBA00022448"/>
    </source>
</evidence>
<feature type="transmembrane region" description="Helical" evidence="7">
    <location>
        <begin position="250"/>
        <end position="269"/>
    </location>
</feature>
<keyword evidence="10" id="KW-1185">Reference proteome</keyword>
<feature type="transmembrane region" description="Helical" evidence="7">
    <location>
        <begin position="66"/>
        <end position="88"/>
    </location>
</feature>
<organism evidence="9 10">
    <name type="scientific">Nakamurella alba</name>
    <dbReference type="NCBI Taxonomy" id="2665158"/>
    <lineage>
        <taxon>Bacteria</taxon>
        <taxon>Bacillati</taxon>
        <taxon>Actinomycetota</taxon>
        <taxon>Actinomycetes</taxon>
        <taxon>Nakamurellales</taxon>
        <taxon>Nakamurellaceae</taxon>
        <taxon>Nakamurella</taxon>
    </lineage>
</organism>
<dbReference type="EMBL" id="WLYK01000005">
    <property type="protein sequence ID" value="MTD15176.1"/>
    <property type="molecule type" value="Genomic_DNA"/>
</dbReference>
<feature type="transmembrane region" description="Helical" evidence="7">
    <location>
        <begin position="320"/>
        <end position="339"/>
    </location>
</feature>
<evidence type="ECO:0000256" key="4">
    <source>
        <dbReference type="ARBA" id="ARBA00022989"/>
    </source>
</evidence>
<feature type="compositionally biased region" description="Gly residues" evidence="6">
    <location>
        <begin position="1"/>
        <end position="12"/>
    </location>
</feature>
<feature type="transmembrane region" description="Helical" evidence="7">
    <location>
        <begin position="359"/>
        <end position="378"/>
    </location>
</feature>
<dbReference type="GO" id="GO:0022857">
    <property type="term" value="F:transmembrane transporter activity"/>
    <property type="evidence" value="ECO:0007669"/>
    <property type="project" value="InterPro"/>
</dbReference>
<dbReference type="GO" id="GO:0005886">
    <property type="term" value="C:plasma membrane"/>
    <property type="evidence" value="ECO:0007669"/>
    <property type="project" value="UniProtKB-SubCell"/>
</dbReference>
<proteinExistence type="predicted"/>
<dbReference type="SUPFAM" id="SSF103473">
    <property type="entry name" value="MFS general substrate transporter"/>
    <property type="match status" value="1"/>
</dbReference>
<evidence type="ECO:0000256" key="7">
    <source>
        <dbReference type="SAM" id="Phobius"/>
    </source>
</evidence>
<evidence type="ECO:0000259" key="8">
    <source>
        <dbReference type="PROSITE" id="PS50850"/>
    </source>
</evidence>
<evidence type="ECO:0000256" key="6">
    <source>
        <dbReference type="SAM" id="MobiDB-lite"/>
    </source>
</evidence>
<dbReference type="InterPro" id="IPR011701">
    <property type="entry name" value="MFS"/>
</dbReference>
<feature type="transmembrane region" description="Helical" evidence="7">
    <location>
        <begin position="390"/>
        <end position="408"/>
    </location>
</feature>
<feature type="transmembrane region" description="Helical" evidence="7">
    <location>
        <begin position="189"/>
        <end position="213"/>
    </location>
</feature>
<keyword evidence="2" id="KW-0813">Transport</keyword>
<feature type="transmembrane region" description="Helical" evidence="7">
    <location>
        <begin position="94"/>
        <end position="119"/>
    </location>
</feature>
<feature type="transmembrane region" description="Helical" evidence="7">
    <location>
        <begin position="219"/>
        <end position="238"/>
    </location>
</feature>
<feature type="transmembrane region" description="Helical" evidence="7">
    <location>
        <begin position="455"/>
        <end position="477"/>
    </location>
</feature>
<dbReference type="AlphaFoldDB" id="A0A7K1FM44"/>
<keyword evidence="4 7" id="KW-1133">Transmembrane helix</keyword>
<reference evidence="9 10" key="1">
    <citation type="submission" date="2019-11" db="EMBL/GenBank/DDBJ databases">
        <authorList>
            <person name="Jiang L.-Q."/>
        </authorList>
    </citation>
    <scope>NUCLEOTIDE SEQUENCE [LARGE SCALE GENOMIC DNA]</scope>
    <source>
        <strain evidence="9 10">YIM 132087</strain>
    </source>
</reference>
<dbReference type="Pfam" id="PF07690">
    <property type="entry name" value="MFS_1"/>
    <property type="match status" value="2"/>
</dbReference>
<gene>
    <name evidence="9" type="ORF">GIS00_14630</name>
</gene>
<dbReference type="PROSITE" id="PS50850">
    <property type="entry name" value="MFS"/>
    <property type="match status" value="1"/>
</dbReference>
<dbReference type="PANTHER" id="PTHR42718">
    <property type="entry name" value="MAJOR FACILITATOR SUPERFAMILY MULTIDRUG TRANSPORTER MFSC"/>
    <property type="match status" value="1"/>
</dbReference>
<feature type="transmembrane region" description="Helical" evidence="7">
    <location>
        <begin position="489"/>
        <end position="511"/>
    </location>
</feature>
<feature type="transmembrane region" description="Helical" evidence="7">
    <location>
        <begin position="161"/>
        <end position="177"/>
    </location>
</feature>
<sequence>MAGGRLGAGTGRPGRRHRRHLRPVDGRGADLPRLHRRVLRAGAGLTSTAAHPVAEAIGTDRPARGILAVLVVISVVSALQSSVVVPLISHIPEVFSVSAATASWIVTATTLGASVAAPIISRMADLYGKRLIVVCTLLVTALGSLLVAVSDVFAIAVTGRALQGTAMALIPVSMSIVKEVLPGPKIGSGIALLGGTLGLGTALGLPVAGLLYRWWGWHALFWVTVVIAPLLALAAQLVLPGRSVQQRTGFDVLGSVLFTVALVPFLLALSQGNDWGWAGPAVLGLFGAAVVAGGLWLWWERRAPDPLVDIDIAAGRTVMLTNLSSLLLAGGMFANMYLASQQLANPASVPGGLGLPSETVGLLMIAPAMMIIVLSPVIGPALHRFGGRTVLVAAALAMAAAYLARIWLSGSPTAVVVGAVLVGIGISFGLSAQPMIVMAAVPADRTASANGLNQLFRTVGTSASVAAVAVLTSATSLTTTTGEYATGSTFRLAFIGLAALMALGALLAFLVPGTAGRTGVAESSAEQ</sequence>
<comment type="caution">
    <text evidence="9">The sequence shown here is derived from an EMBL/GenBank/DDBJ whole genome shotgun (WGS) entry which is preliminary data.</text>
</comment>
<keyword evidence="5 7" id="KW-0472">Membrane</keyword>
<protein>
    <submittedName>
        <fullName evidence="9">MFS transporter</fullName>
    </submittedName>
</protein>
<dbReference type="Proteomes" id="UP000460221">
    <property type="component" value="Unassembled WGS sequence"/>
</dbReference>
<dbReference type="Gene3D" id="1.20.1720.10">
    <property type="entry name" value="Multidrug resistance protein D"/>
    <property type="match status" value="1"/>
</dbReference>
<evidence type="ECO:0000313" key="10">
    <source>
        <dbReference type="Proteomes" id="UP000460221"/>
    </source>
</evidence>
<feature type="region of interest" description="Disordered" evidence="6">
    <location>
        <begin position="1"/>
        <end position="29"/>
    </location>
</feature>